<dbReference type="Pfam" id="PF01476">
    <property type="entry name" value="LysM"/>
    <property type="match status" value="1"/>
</dbReference>
<evidence type="ECO:0000256" key="2">
    <source>
        <dbReference type="SAM" id="Phobius"/>
    </source>
</evidence>
<keyword evidence="6" id="KW-1185">Reference proteome</keyword>
<dbReference type="InterPro" id="IPR018392">
    <property type="entry name" value="LysM"/>
</dbReference>
<dbReference type="PANTHER" id="PTHR21666:SF289">
    <property type="entry name" value="L-ALA--D-GLU ENDOPEPTIDASE"/>
    <property type="match status" value="1"/>
</dbReference>
<reference evidence="5" key="1">
    <citation type="submission" date="2020-09" db="EMBL/GenBank/DDBJ databases">
        <title>A novel bacterium of genus Paenibacillus, isolated from South China Sea.</title>
        <authorList>
            <person name="Huang H."/>
            <person name="Mo K."/>
            <person name="Hu Y."/>
        </authorList>
    </citation>
    <scope>NUCLEOTIDE SEQUENCE</scope>
    <source>
        <strain evidence="5">IB182493</strain>
    </source>
</reference>
<dbReference type="PANTHER" id="PTHR21666">
    <property type="entry name" value="PEPTIDASE-RELATED"/>
    <property type="match status" value="1"/>
</dbReference>
<dbReference type="SMART" id="SM01208">
    <property type="entry name" value="G5"/>
    <property type="match status" value="1"/>
</dbReference>
<evidence type="ECO:0000313" key="6">
    <source>
        <dbReference type="Proteomes" id="UP000632125"/>
    </source>
</evidence>
<dbReference type="Pfam" id="PF01551">
    <property type="entry name" value="Peptidase_M23"/>
    <property type="match status" value="1"/>
</dbReference>
<dbReference type="CDD" id="cd12797">
    <property type="entry name" value="M23_peptidase"/>
    <property type="match status" value="1"/>
</dbReference>
<dbReference type="GO" id="GO:0004222">
    <property type="term" value="F:metalloendopeptidase activity"/>
    <property type="evidence" value="ECO:0007669"/>
    <property type="project" value="TreeGrafter"/>
</dbReference>
<dbReference type="SUPFAM" id="SSF54106">
    <property type="entry name" value="LysM domain"/>
    <property type="match status" value="1"/>
</dbReference>
<dbReference type="PROSITE" id="PS51109">
    <property type="entry name" value="G5"/>
    <property type="match status" value="1"/>
</dbReference>
<keyword evidence="2" id="KW-0812">Transmembrane</keyword>
<dbReference type="InterPro" id="IPR036779">
    <property type="entry name" value="LysM_dom_sf"/>
</dbReference>
<dbReference type="Pfam" id="PF07501">
    <property type="entry name" value="G5"/>
    <property type="match status" value="1"/>
</dbReference>
<feature type="transmembrane region" description="Helical" evidence="2">
    <location>
        <begin position="51"/>
        <end position="73"/>
    </location>
</feature>
<keyword evidence="1" id="KW-0732">Signal</keyword>
<keyword evidence="2" id="KW-0472">Membrane</keyword>
<dbReference type="SUPFAM" id="SSF51261">
    <property type="entry name" value="Duplicated hybrid motif"/>
    <property type="match status" value="1"/>
</dbReference>
<evidence type="ECO:0000259" key="4">
    <source>
        <dbReference type="PROSITE" id="PS51782"/>
    </source>
</evidence>
<feature type="domain" description="G5" evidence="3">
    <location>
        <begin position="320"/>
        <end position="400"/>
    </location>
</feature>
<dbReference type="InterPro" id="IPR050570">
    <property type="entry name" value="Cell_wall_metabolism_enzyme"/>
</dbReference>
<dbReference type="PROSITE" id="PS51782">
    <property type="entry name" value="LYSM"/>
    <property type="match status" value="1"/>
</dbReference>
<organism evidence="5 6">
    <name type="scientific">Paenibacillus arenilitoris</name>
    <dbReference type="NCBI Taxonomy" id="2772299"/>
    <lineage>
        <taxon>Bacteria</taxon>
        <taxon>Bacillati</taxon>
        <taxon>Bacillota</taxon>
        <taxon>Bacilli</taxon>
        <taxon>Bacillales</taxon>
        <taxon>Paenibacillaceae</taxon>
        <taxon>Paenibacillus</taxon>
    </lineage>
</organism>
<keyword evidence="2" id="KW-1133">Transmembrane helix</keyword>
<dbReference type="InterPro" id="IPR016047">
    <property type="entry name" value="M23ase_b-sheet_dom"/>
</dbReference>
<comment type="caution">
    <text evidence="5">The sequence shown here is derived from an EMBL/GenBank/DDBJ whole genome shotgun (WGS) entry which is preliminary data.</text>
</comment>
<dbReference type="AlphaFoldDB" id="A0A927CPI6"/>
<sequence length="525" mass="57437">MTDFRDKGRMKKAWEQATQYFRHGRPQHLNGKTKQQTVSDRAIKPFWRKKPVLLTGGALILLAVAGFGGMQYVQANTVTFYNVYMNGTAVGTVSTPDEVEQLVLLETEEIQKANPDVNMILDTGELTYESDSGYKAEPETEATLNKLEGMFTAHAEGVEVKVDGKVIGIVKDQQTADDILLRVQSKFAPELAAAKKKDKEVRSLSFSAEEAEAADAAAKSAPSKEPGREVTEVAFMEAVLTETVDADPEQIKAAEDIYKMLVQGSVKPTKYTVKEGDCIGCIAQQFDISPEVIYENNSWIKDDKITIGDVLDLTVLQPELTVKTVENLVEVESIEPPVEVKQNASMRVGESKTLSEGTPGSKRLTYKIVKQNGYVVSEELLTKEIIKEATPKIVERGTKVVLGEGSGNFAMPVSGSRLTSKFGQRWGRMHNGIDLTGNKNIKASDAGKVTFVGTKEGLGKTIVIDHKNGYETVYGHLSSYKVSDGDIVEKGDIIGIMGSTGNSTGVHLHFEIHKNGVIQNPLKYL</sequence>
<dbReference type="EMBL" id="JACXIY010000036">
    <property type="protein sequence ID" value="MBD2871799.1"/>
    <property type="molecule type" value="Genomic_DNA"/>
</dbReference>
<dbReference type="CDD" id="cd00118">
    <property type="entry name" value="LysM"/>
    <property type="match status" value="1"/>
</dbReference>
<protein>
    <submittedName>
        <fullName evidence="5">M23 family metallopeptidase</fullName>
    </submittedName>
</protein>
<dbReference type="Gene3D" id="3.10.350.10">
    <property type="entry name" value="LysM domain"/>
    <property type="match status" value="1"/>
</dbReference>
<dbReference type="SMART" id="SM00257">
    <property type="entry name" value="LysM"/>
    <property type="match status" value="1"/>
</dbReference>
<evidence type="ECO:0000259" key="3">
    <source>
        <dbReference type="PROSITE" id="PS51109"/>
    </source>
</evidence>
<dbReference type="Gene3D" id="2.20.230.10">
    <property type="entry name" value="Resuscitation-promoting factor rpfb"/>
    <property type="match status" value="1"/>
</dbReference>
<proteinExistence type="predicted"/>
<evidence type="ECO:0000256" key="1">
    <source>
        <dbReference type="ARBA" id="ARBA00022729"/>
    </source>
</evidence>
<dbReference type="Gene3D" id="2.70.70.10">
    <property type="entry name" value="Glucose Permease (Domain IIA)"/>
    <property type="match status" value="1"/>
</dbReference>
<gene>
    <name evidence="5" type="ORF">IDH41_24785</name>
</gene>
<dbReference type="RefSeq" id="WP_190865925.1">
    <property type="nucleotide sequence ID" value="NZ_JACXIY010000036.1"/>
</dbReference>
<accession>A0A927CPI6</accession>
<dbReference type="InterPro" id="IPR011055">
    <property type="entry name" value="Dup_hybrid_motif"/>
</dbReference>
<evidence type="ECO:0000313" key="5">
    <source>
        <dbReference type="EMBL" id="MBD2871799.1"/>
    </source>
</evidence>
<dbReference type="Proteomes" id="UP000632125">
    <property type="component" value="Unassembled WGS sequence"/>
</dbReference>
<feature type="domain" description="LysM" evidence="4">
    <location>
        <begin position="269"/>
        <end position="313"/>
    </location>
</feature>
<name>A0A927CPI6_9BACL</name>
<dbReference type="InterPro" id="IPR011098">
    <property type="entry name" value="G5_dom"/>
</dbReference>